<organism evidence="9 10">
    <name type="scientific">Pseudomonas fragi</name>
    <dbReference type="NCBI Taxonomy" id="296"/>
    <lineage>
        <taxon>Bacteria</taxon>
        <taxon>Pseudomonadati</taxon>
        <taxon>Pseudomonadota</taxon>
        <taxon>Gammaproteobacteria</taxon>
        <taxon>Pseudomonadales</taxon>
        <taxon>Pseudomonadaceae</taxon>
        <taxon>Pseudomonas</taxon>
    </lineage>
</organism>
<evidence type="ECO:0000259" key="8">
    <source>
        <dbReference type="PROSITE" id="PS51144"/>
    </source>
</evidence>
<dbReference type="PANTHER" id="PTHR18952:SF265">
    <property type="entry name" value="CARBONIC ANHYDRASE"/>
    <property type="match status" value="1"/>
</dbReference>
<dbReference type="InterPro" id="IPR041891">
    <property type="entry name" value="Alpha_CA_prokaryot-like"/>
</dbReference>
<evidence type="ECO:0000256" key="3">
    <source>
        <dbReference type="ARBA" id="ARBA00022723"/>
    </source>
</evidence>
<dbReference type="Proteomes" id="UP000216113">
    <property type="component" value="Unassembled WGS sequence"/>
</dbReference>
<dbReference type="GO" id="GO:0004089">
    <property type="term" value="F:carbonate dehydratase activity"/>
    <property type="evidence" value="ECO:0007669"/>
    <property type="project" value="UniProtKB-EC"/>
</dbReference>
<keyword evidence="5" id="KW-0456">Lyase</keyword>
<dbReference type="EMBL" id="NQKL01000001">
    <property type="protein sequence ID" value="OZY43755.1"/>
    <property type="molecule type" value="Genomic_DNA"/>
</dbReference>
<gene>
    <name evidence="9" type="ORF">CJF43_01930</name>
</gene>
<dbReference type="InterPro" id="IPR001148">
    <property type="entry name" value="CA_dom"/>
</dbReference>
<evidence type="ECO:0000256" key="4">
    <source>
        <dbReference type="ARBA" id="ARBA00022833"/>
    </source>
</evidence>
<evidence type="ECO:0000256" key="5">
    <source>
        <dbReference type="ARBA" id="ARBA00023239"/>
    </source>
</evidence>
<evidence type="ECO:0000256" key="2">
    <source>
        <dbReference type="ARBA" id="ARBA00012925"/>
    </source>
</evidence>
<reference evidence="9 10" key="1">
    <citation type="submission" date="2017-08" db="EMBL/GenBank/DDBJ databases">
        <title>Genomic and metabolic characterisation of spoilage-associated Pseudomonas species.</title>
        <authorList>
            <person name="Stanborough T."/>
            <person name="Fegan N."/>
            <person name="Powell S.M."/>
            <person name="Singh T."/>
            <person name="Tamplin M.L."/>
            <person name="Chandry P.S."/>
        </authorList>
    </citation>
    <scope>NUCLEOTIDE SEQUENCE [LARGE SCALE GENOMIC DNA]</scope>
    <source>
        <strain evidence="9 10">F1820</strain>
    </source>
</reference>
<dbReference type="EC" id="4.2.1.1" evidence="2"/>
<sequence length="247" mass="26827">MKLHYLGIALFAIGLGPVTAATAPHTHWSYTSPTGPDEWGDLHKDHALCNSGTQQSPINIKANTPGVLPALDIHYPAGPVVVKHHGHSLEVTTENKGYVALTSGNYNFVQLHFHAPAEEQIEGRQYPFSAHLVHRDASGNLAVITLLFDVGAKNKALAPLFASMPRHEGDSVILSKLDLASLFPAKRDYYAYMGSLTTPPCTEGVRWQVLKVSGTVSAKQLKAFKQLFPMNARPIQPTNGRMVKFGG</sequence>
<dbReference type="CDD" id="cd03124">
    <property type="entry name" value="alpha_CA_prokaryotic_like"/>
    <property type="match status" value="1"/>
</dbReference>
<name>A0A266M2K0_PSEFR</name>
<dbReference type="SMART" id="SM01057">
    <property type="entry name" value="Carb_anhydrase"/>
    <property type="match status" value="1"/>
</dbReference>
<feature type="chain" id="PRO_5012108207" description="carbonic anhydrase" evidence="7">
    <location>
        <begin position="21"/>
        <end position="247"/>
    </location>
</feature>
<keyword evidence="7" id="KW-0732">Signal</keyword>
<comment type="catalytic activity">
    <reaction evidence="6">
        <text>hydrogencarbonate + H(+) = CO2 + H2O</text>
        <dbReference type="Rhea" id="RHEA:10748"/>
        <dbReference type="ChEBI" id="CHEBI:15377"/>
        <dbReference type="ChEBI" id="CHEBI:15378"/>
        <dbReference type="ChEBI" id="CHEBI:16526"/>
        <dbReference type="ChEBI" id="CHEBI:17544"/>
        <dbReference type="EC" id="4.2.1.1"/>
    </reaction>
</comment>
<evidence type="ECO:0000256" key="7">
    <source>
        <dbReference type="SAM" id="SignalP"/>
    </source>
</evidence>
<dbReference type="SUPFAM" id="SSF51069">
    <property type="entry name" value="Carbonic anhydrase"/>
    <property type="match status" value="1"/>
</dbReference>
<dbReference type="RefSeq" id="WP_095027732.1">
    <property type="nucleotide sequence ID" value="NZ_NQKL01000001.1"/>
</dbReference>
<protein>
    <recommendedName>
        <fullName evidence="2">carbonic anhydrase</fullName>
        <ecNumber evidence="2">4.2.1.1</ecNumber>
    </recommendedName>
</protein>
<dbReference type="GO" id="GO:0008270">
    <property type="term" value="F:zinc ion binding"/>
    <property type="evidence" value="ECO:0007669"/>
    <property type="project" value="InterPro"/>
</dbReference>
<evidence type="ECO:0000313" key="9">
    <source>
        <dbReference type="EMBL" id="OZY43755.1"/>
    </source>
</evidence>
<dbReference type="PANTHER" id="PTHR18952">
    <property type="entry name" value="CARBONIC ANHYDRASE"/>
    <property type="match status" value="1"/>
</dbReference>
<proteinExistence type="inferred from homology"/>
<keyword evidence="4" id="KW-0862">Zinc</keyword>
<dbReference type="AlphaFoldDB" id="A0A266M2K0"/>
<evidence type="ECO:0000256" key="1">
    <source>
        <dbReference type="ARBA" id="ARBA00010718"/>
    </source>
</evidence>
<feature type="domain" description="Alpha-carbonic anhydrase" evidence="8">
    <location>
        <begin position="26"/>
        <end position="247"/>
    </location>
</feature>
<dbReference type="Pfam" id="PF00194">
    <property type="entry name" value="Carb_anhydrase"/>
    <property type="match status" value="1"/>
</dbReference>
<dbReference type="InterPro" id="IPR036398">
    <property type="entry name" value="CA_dom_sf"/>
</dbReference>
<accession>A0A266M2K0</accession>
<comment type="caution">
    <text evidence="9">The sequence shown here is derived from an EMBL/GenBank/DDBJ whole genome shotgun (WGS) entry which is preliminary data.</text>
</comment>
<comment type="similarity">
    <text evidence="1">Belongs to the alpha-carbonic anhydrase family.</text>
</comment>
<dbReference type="Gene3D" id="3.10.200.10">
    <property type="entry name" value="Alpha carbonic anhydrase"/>
    <property type="match status" value="1"/>
</dbReference>
<feature type="signal peptide" evidence="7">
    <location>
        <begin position="1"/>
        <end position="20"/>
    </location>
</feature>
<keyword evidence="3" id="KW-0479">Metal-binding</keyword>
<evidence type="ECO:0000313" key="10">
    <source>
        <dbReference type="Proteomes" id="UP000216113"/>
    </source>
</evidence>
<dbReference type="InterPro" id="IPR023561">
    <property type="entry name" value="Carbonic_anhydrase_a-class"/>
</dbReference>
<dbReference type="PROSITE" id="PS51144">
    <property type="entry name" value="ALPHA_CA_2"/>
    <property type="match status" value="1"/>
</dbReference>
<evidence type="ECO:0000256" key="6">
    <source>
        <dbReference type="ARBA" id="ARBA00048348"/>
    </source>
</evidence>